<proteinExistence type="predicted"/>
<evidence type="ECO:0000259" key="8">
    <source>
        <dbReference type="PROSITE" id="PS50110"/>
    </source>
</evidence>
<dbReference type="Gene3D" id="3.40.50.2300">
    <property type="match status" value="1"/>
</dbReference>
<sequence>MKQTHPLIYCVEDEDSIRGLISYVLNGQGFEVGTFESSGPFWAALEERRPQLVLLDIMLEGEDGLSILNKLREKPATQDLPIIMITAKTSEIDVVQGLDGGADDYITKPFGVVELVSRIKALLRRTRPITPPKKSVLTCDDLVLDKDSRIVTLDGQPIALTLKEYELLLYFMENTGIALSRERIMEVVWGFSYEGESRTVDMHVVTLRQHLGHAGRHLKTVRGIGYRWEATI</sequence>
<evidence type="ECO:0000256" key="1">
    <source>
        <dbReference type="ARBA" id="ARBA00022553"/>
    </source>
</evidence>
<dbReference type="InterPro" id="IPR011006">
    <property type="entry name" value="CheY-like_superfamily"/>
</dbReference>
<evidence type="ECO:0000256" key="3">
    <source>
        <dbReference type="ARBA" id="ARBA00023015"/>
    </source>
</evidence>
<dbReference type="SUPFAM" id="SSF52172">
    <property type="entry name" value="CheY-like"/>
    <property type="match status" value="1"/>
</dbReference>
<keyword evidence="5" id="KW-0804">Transcription</keyword>
<dbReference type="GO" id="GO:0000156">
    <property type="term" value="F:phosphorelay response regulator activity"/>
    <property type="evidence" value="ECO:0007669"/>
    <property type="project" value="TreeGrafter"/>
</dbReference>
<dbReference type="GO" id="GO:0006355">
    <property type="term" value="P:regulation of DNA-templated transcription"/>
    <property type="evidence" value="ECO:0007669"/>
    <property type="project" value="InterPro"/>
</dbReference>
<keyword evidence="4 7" id="KW-0238">DNA-binding</keyword>
<evidence type="ECO:0000313" key="10">
    <source>
        <dbReference type="EMBL" id="VYU12619.1"/>
    </source>
</evidence>
<dbReference type="InterPro" id="IPR001867">
    <property type="entry name" value="OmpR/PhoB-type_DNA-bd"/>
</dbReference>
<dbReference type="PANTHER" id="PTHR48111">
    <property type="entry name" value="REGULATOR OF RPOS"/>
    <property type="match status" value="1"/>
</dbReference>
<feature type="domain" description="OmpR/PhoB-type" evidence="9">
    <location>
        <begin position="134"/>
        <end position="230"/>
    </location>
</feature>
<feature type="modified residue" description="4-aspartylphosphate" evidence="6">
    <location>
        <position position="56"/>
    </location>
</feature>
<dbReference type="AlphaFoldDB" id="A0A6N3CCE1"/>
<dbReference type="RefSeq" id="WP_021841203.1">
    <property type="nucleotide sequence ID" value="NZ_CACRUX010000050.1"/>
</dbReference>
<evidence type="ECO:0000256" key="2">
    <source>
        <dbReference type="ARBA" id="ARBA00023012"/>
    </source>
</evidence>
<dbReference type="Pfam" id="PF00072">
    <property type="entry name" value="Response_reg"/>
    <property type="match status" value="1"/>
</dbReference>
<dbReference type="Gene3D" id="1.10.10.10">
    <property type="entry name" value="Winged helix-like DNA-binding domain superfamily/Winged helix DNA-binding domain"/>
    <property type="match status" value="1"/>
</dbReference>
<evidence type="ECO:0000259" key="9">
    <source>
        <dbReference type="PROSITE" id="PS51755"/>
    </source>
</evidence>
<dbReference type="PROSITE" id="PS51755">
    <property type="entry name" value="OMPR_PHOB"/>
    <property type="match status" value="1"/>
</dbReference>
<keyword evidence="3" id="KW-0805">Transcription regulation</keyword>
<evidence type="ECO:0000256" key="4">
    <source>
        <dbReference type="ARBA" id="ARBA00023125"/>
    </source>
</evidence>
<dbReference type="Pfam" id="PF00486">
    <property type="entry name" value="Trans_reg_C"/>
    <property type="match status" value="1"/>
</dbReference>
<dbReference type="SMART" id="SM00862">
    <property type="entry name" value="Trans_reg_C"/>
    <property type="match status" value="1"/>
</dbReference>
<dbReference type="GO" id="GO:0032993">
    <property type="term" value="C:protein-DNA complex"/>
    <property type="evidence" value="ECO:0007669"/>
    <property type="project" value="TreeGrafter"/>
</dbReference>
<dbReference type="InterPro" id="IPR036388">
    <property type="entry name" value="WH-like_DNA-bd_sf"/>
</dbReference>
<dbReference type="CDD" id="cd00383">
    <property type="entry name" value="trans_reg_C"/>
    <property type="match status" value="1"/>
</dbReference>
<dbReference type="InterPro" id="IPR001789">
    <property type="entry name" value="Sig_transdc_resp-reg_receiver"/>
</dbReference>
<dbReference type="InterPro" id="IPR016032">
    <property type="entry name" value="Sig_transdc_resp-reg_C-effctor"/>
</dbReference>
<evidence type="ECO:0000256" key="6">
    <source>
        <dbReference type="PROSITE-ProRule" id="PRU00169"/>
    </source>
</evidence>
<feature type="domain" description="Response regulatory" evidence="8">
    <location>
        <begin position="7"/>
        <end position="123"/>
    </location>
</feature>
<gene>
    <name evidence="10" type="primary">srrA_1</name>
    <name evidence="10" type="ORF">VRLFYP33_00134</name>
</gene>
<evidence type="ECO:0000256" key="5">
    <source>
        <dbReference type="ARBA" id="ARBA00023163"/>
    </source>
</evidence>
<evidence type="ECO:0000256" key="7">
    <source>
        <dbReference type="PROSITE-ProRule" id="PRU01091"/>
    </source>
</evidence>
<organism evidence="10">
    <name type="scientific">Veillonella ratti</name>
    <dbReference type="NCBI Taxonomy" id="103892"/>
    <lineage>
        <taxon>Bacteria</taxon>
        <taxon>Bacillati</taxon>
        <taxon>Bacillota</taxon>
        <taxon>Negativicutes</taxon>
        <taxon>Veillonellales</taxon>
        <taxon>Veillonellaceae</taxon>
        <taxon>Veillonella</taxon>
    </lineage>
</organism>
<keyword evidence="1 6" id="KW-0597">Phosphoprotein</keyword>
<dbReference type="PROSITE" id="PS50110">
    <property type="entry name" value="RESPONSE_REGULATORY"/>
    <property type="match status" value="1"/>
</dbReference>
<dbReference type="PANTHER" id="PTHR48111:SF1">
    <property type="entry name" value="TWO-COMPONENT RESPONSE REGULATOR ORR33"/>
    <property type="match status" value="1"/>
</dbReference>
<dbReference type="InterPro" id="IPR039420">
    <property type="entry name" value="WalR-like"/>
</dbReference>
<keyword evidence="2" id="KW-0902">Two-component regulatory system</keyword>
<dbReference type="Gene3D" id="6.10.250.690">
    <property type="match status" value="1"/>
</dbReference>
<dbReference type="SMART" id="SM00448">
    <property type="entry name" value="REC"/>
    <property type="match status" value="1"/>
</dbReference>
<dbReference type="GO" id="GO:0005829">
    <property type="term" value="C:cytosol"/>
    <property type="evidence" value="ECO:0007669"/>
    <property type="project" value="TreeGrafter"/>
</dbReference>
<dbReference type="SUPFAM" id="SSF46894">
    <property type="entry name" value="C-terminal effector domain of the bipartite response regulators"/>
    <property type="match status" value="1"/>
</dbReference>
<dbReference type="GO" id="GO:0000976">
    <property type="term" value="F:transcription cis-regulatory region binding"/>
    <property type="evidence" value="ECO:0007669"/>
    <property type="project" value="TreeGrafter"/>
</dbReference>
<feature type="DNA-binding region" description="OmpR/PhoB-type" evidence="7">
    <location>
        <begin position="134"/>
        <end position="230"/>
    </location>
</feature>
<protein>
    <submittedName>
        <fullName evidence="10">Transcriptional regulatory protein SrrA</fullName>
    </submittedName>
</protein>
<name>A0A6N3CCE1_9FIRM</name>
<dbReference type="EMBL" id="CACRUX010000050">
    <property type="protein sequence ID" value="VYU12619.1"/>
    <property type="molecule type" value="Genomic_DNA"/>
</dbReference>
<accession>A0A6N3CCE1</accession>
<reference evidence="10" key="1">
    <citation type="submission" date="2019-11" db="EMBL/GenBank/DDBJ databases">
        <authorList>
            <person name="Feng L."/>
        </authorList>
    </citation>
    <scope>NUCLEOTIDE SEQUENCE</scope>
    <source>
        <strain evidence="10">VrattiLFYP33</strain>
    </source>
</reference>